<name>A0ABV4XMG7_9CYAN</name>
<sequence>MPSMQYPIQYGAYSIGGVESYPLNRLHEEVACIAFYFHWSLEDILNLEHFSRQRWLTEIRKIRNL</sequence>
<comment type="caution">
    <text evidence="2">The sequence shown here is derived from an EMBL/GenBank/DDBJ whole genome shotgun (WGS) entry which is preliminary data.</text>
</comment>
<dbReference type="RefSeq" id="WP_413262543.1">
    <property type="nucleotide sequence ID" value="NZ_JBHFNR010000054.1"/>
</dbReference>
<feature type="domain" description="DUF6760" evidence="1">
    <location>
        <begin position="24"/>
        <end position="63"/>
    </location>
</feature>
<dbReference type="Pfam" id="PF20546">
    <property type="entry name" value="DUF6760"/>
    <property type="match status" value="1"/>
</dbReference>
<keyword evidence="3" id="KW-1185">Reference proteome</keyword>
<organism evidence="2 3">
    <name type="scientific">Floridaenema flaviceps BLCC-F50</name>
    <dbReference type="NCBI Taxonomy" id="3153642"/>
    <lineage>
        <taxon>Bacteria</taxon>
        <taxon>Bacillati</taxon>
        <taxon>Cyanobacteriota</taxon>
        <taxon>Cyanophyceae</taxon>
        <taxon>Oscillatoriophycideae</taxon>
        <taxon>Aerosakkonematales</taxon>
        <taxon>Aerosakkonemataceae</taxon>
        <taxon>Floridanema</taxon>
        <taxon>Floridanema flaviceps</taxon>
    </lineage>
</organism>
<reference evidence="2 3" key="1">
    <citation type="submission" date="2024-09" db="EMBL/GenBank/DDBJ databases">
        <title>Floridaenema gen nov. (Aerosakkonemataceae, Aerosakkonematales ord. nov., Cyanobacteria) from benthic tropical and subtropical fresh waters, with the description of four new species.</title>
        <authorList>
            <person name="Moretto J.A."/>
            <person name="Berthold D.E."/>
            <person name="Lefler F.W."/>
            <person name="Huang I.-S."/>
            <person name="Laughinghouse H. IV."/>
        </authorList>
    </citation>
    <scope>NUCLEOTIDE SEQUENCE [LARGE SCALE GENOMIC DNA]</scope>
    <source>
        <strain evidence="2 3">BLCC-F50</strain>
    </source>
</reference>
<gene>
    <name evidence="2" type="ORF">ACE1CI_08025</name>
</gene>
<evidence type="ECO:0000259" key="1">
    <source>
        <dbReference type="Pfam" id="PF20546"/>
    </source>
</evidence>
<proteinExistence type="predicted"/>
<dbReference type="InterPro" id="IPR046648">
    <property type="entry name" value="DUF6760"/>
</dbReference>
<evidence type="ECO:0000313" key="3">
    <source>
        <dbReference type="Proteomes" id="UP001576784"/>
    </source>
</evidence>
<protein>
    <submittedName>
        <fullName evidence="2">DUF6760 family protein</fullName>
    </submittedName>
</protein>
<dbReference type="EMBL" id="JBHFNR010000054">
    <property type="protein sequence ID" value="MFB2892876.1"/>
    <property type="molecule type" value="Genomic_DNA"/>
</dbReference>
<dbReference type="Proteomes" id="UP001576784">
    <property type="component" value="Unassembled WGS sequence"/>
</dbReference>
<accession>A0ABV4XMG7</accession>
<evidence type="ECO:0000313" key="2">
    <source>
        <dbReference type="EMBL" id="MFB2892876.1"/>
    </source>
</evidence>